<dbReference type="PRINTS" id="PR00133">
    <property type="entry name" value="GLHYDRLASE3"/>
</dbReference>
<comment type="caution">
    <text evidence="6">The sequence shown here is derived from an EMBL/GenBank/DDBJ whole genome shotgun (WGS) entry which is preliminary data.</text>
</comment>
<keyword evidence="3" id="KW-0119">Carbohydrate metabolism</keyword>
<dbReference type="GO" id="GO:0005975">
    <property type="term" value="P:carbohydrate metabolic process"/>
    <property type="evidence" value="ECO:0007669"/>
    <property type="project" value="InterPro"/>
</dbReference>
<sequence length="933" mass="102942">MGKYYLDMEKYKQLARQAVAEGCVLLKNENNTLPVKKGETVSVFGRIQLNYYKSGTGSGGLVNTRYVTGILDALRQEKEIHVNEELAAVYEKWCEGHPFDKGKGWGQEPWSQEEMPLPDNVAKRAAQISDVALVIIGRTAGEDQDTKAEPGSYLLTEEEEAMIRTVSRHFTRTAVLLNVGNIIDMKWVETCKPSAVLYVWQGGMEGGSGVADVLTGRVNPCGRLSDTIARSIEDYPSSSCFGDQYRNFYTEDIYVGYRYFETTAKDKVLYPFGFGLSYTHFSMETLEFAEDSDSVSLKIAVANEGEFPGRQVVQVYVNPPQGVLGKPLRSLASFAKTRVLMPGEKEELPFTIWKKELASYDDSGATGHKSCYVLEEGTYRFFAGEDVRSAALCGSFTQPELKVTQQLEEALAPVTPFFRLKPEAVCGKKTAEEADDSLELEMGKEAVPLRTISLADRIRENRPEAAACSGDKGITLGDVYDKKAELDEFLSQLTDEDLACIVRGEGMCSPKVTPGTAGAFGGVTDRLKDFGIPVGCCADGPSGIRMDCGTHAFSLPNGTCLACTFNEALVEALFEMEGLELRRNRVDLLLGPGMNIHRNPLNGRNFEYFSEDPYLTGKMAAAQLKGMGKAGTSGTIKHFAGNNQEFSRNLADSVISERALREIYLKGFEIAVKEGGAISIMSTYGPVNGLWTAGSYDLLTTILRKEWGFDGLVMTDWWAKMNDEGQDGDTRNTAAMVRGQNDVYMVVSDAASNSAQDNTLEGLADGRITRGELLRSARNICSVLMRLPVMDRFLNRISEEELKEQRESAGEDAQFLDLKYQEVDRDTPLDISGISTEKGASSVLGVKLLHQGIYAIQIKARCDAGELAQVPMSIFMNHGVVITFTINGTQGEWVVRSSDLGEFRFPHQYLKFYFGQSGLELGEVRMILKEELQ</sequence>
<dbReference type="InterPro" id="IPR001764">
    <property type="entry name" value="Glyco_hydro_3_N"/>
</dbReference>
<dbReference type="Pfam" id="PF01915">
    <property type="entry name" value="Glyco_hydro_3_C"/>
    <property type="match status" value="1"/>
</dbReference>
<keyword evidence="2 4" id="KW-0378">Hydrolase</keyword>
<evidence type="ECO:0000313" key="7">
    <source>
        <dbReference type="Proteomes" id="UP000260812"/>
    </source>
</evidence>
<accession>A0A3E3IBJ1</accession>
<dbReference type="InterPro" id="IPR036881">
    <property type="entry name" value="Glyco_hydro_3_C_sf"/>
</dbReference>
<dbReference type="EMBL" id="QVLV01000002">
    <property type="protein sequence ID" value="RGE64412.1"/>
    <property type="molecule type" value="Genomic_DNA"/>
</dbReference>
<evidence type="ECO:0000256" key="4">
    <source>
        <dbReference type="RuleBase" id="RU361161"/>
    </source>
</evidence>
<dbReference type="InterPro" id="IPR013783">
    <property type="entry name" value="Ig-like_fold"/>
</dbReference>
<dbReference type="SUPFAM" id="SSF51445">
    <property type="entry name" value="(Trans)glycosidases"/>
    <property type="match status" value="1"/>
</dbReference>
<dbReference type="SUPFAM" id="SSF52279">
    <property type="entry name" value="Beta-D-glucan exohydrolase, C-terminal domain"/>
    <property type="match status" value="1"/>
</dbReference>
<dbReference type="Gene3D" id="3.40.50.1700">
    <property type="entry name" value="Glycoside hydrolase family 3 C-terminal domain"/>
    <property type="match status" value="1"/>
</dbReference>
<dbReference type="PROSITE" id="PS00775">
    <property type="entry name" value="GLYCOSYL_HYDROL_F3"/>
    <property type="match status" value="1"/>
</dbReference>
<dbReference type="InterPro" id="IPR050288">
    <property type="entry name" value="Cellulose_deg_GH3"/>
</dbReference>
<feature type="domain" description="Fibronectin type III-like" evidence="5">
    <location>
        <begin position="311"/>
        <end position="387"/>
    </location>
</feature>
<comment type="similarity">
    <text evidence="1 4">Belongs to the glycosyl hydrolase 3 family.</text>
</comment>
<dbReference type="AlphaFoldDB" id="A0A3E3IBJ1"/>
<dbReference type="Pfam" id="PF14310">
    <property type="entry name" value="Fn3-like"/>
    <property type="match status" value="1"/>
</dbReference>
<evidence type="ECO:0000256" key="1">
    <source>
        <dbReference type="ARBA" id="ARBA00005336"/>
    </source>
</evidence>
<dbReference type="RefSeq" id="WP_117543987.1">
    <property type="nucleotide sequence ID" value="NZ_QVLV01000002.1"/>
</dbReference>
<dbReference type="GO" id="GO:0004553">
    <property type="term" value="F:hydrolase activity, hydrolyzing O-glycosyl compounds"/>
    <property type="evidence" value="ECO:0007669"/>
    <property type="project" value="InterPro"/>
</dbReference>
<dbReference type="Gene3D" id="2.60.40.10">
    <property type="entry name" value="Immunoglobulins"/>
    <property type="match status" value="1"/>
</dbReference>
<gene>
    <name evidence="6" type="ORF">DXC51_05005</name>
</gene>
<organism evidence="6 7">
    <name type="scientific">Eisenbergiella massiliensis</name>
    <dbReference type="NCBI Taxonomy" id="1720294"/>
    <lineage>
        <taxon>Bacteria</taxon>
        <taxon>Bacillati</taxon>
        <taxon>Bacillota</taxon>
        <taxon>Clostridia</taxon>
        <taxon>Lachnospirales</taxon>
        <taxon>Lachnospiraceae</taxon>
        <taxon>Eisenbergiella</taxon>
    </lineage>
</organism>
<reference evidence="6" key="1">
    <citation type="submission" date="2018-08" db="EMBL/GenBank/DDBJ databases">
        <title>A genome reference for cultivated species of the human gut microbiota.</title>
        <authorList>
            <person name="Zou Y."/>
            <person name="Xue W."/>
            <person name="Luo G."/>
        </authorList>
    </citation>
    <scope>NUCLEOTIDE SEQUENCE [LARGE SCALE GENOMIC DNA]</scope>
    <source>
        <strain evidence="6">TF05-5AC</strain>
    </source>
</reference>
<protein>
    <submittedName>
        <fullName evidence="6">Beta-glucosidase</fullName>
    </submittedName>
</protein>
<name>A0A3E3IBJ1_9FIRM</name>
<dbReference type="InterPro" id="IPR026891">
    <property type="entry name" value="Fn3-like"/>
</dbReference>
<evidence type="ECO:0000259" key="5">
    <source>
        <dbReference type="SMART" id="SM01217"/>
    </source>
</evidence>
<dbReference type="Pfam" id="PF00933">
    <property type="entry name" value="Glyco_hydro_3"/>
    <property type="match status" value="1"/>
</dbReference>
<dbReference type="GeneID" id="97986259"/>
<dbReference type="InterPro" id="IPR019800">
    <property type="entry name" value="Glyco_hydro_3_AS"/>
</dbReference>
<dbReference type="SMART" id="SM01217">
    <property type="entry name" value="Fn3_like"/>
    <property type="match status" value="1"/>
</dbReference>
<keyword evidence="7" id="KW-1185">Reference proteome</keyword>
<dbReference type="InterPro" id="IPR036962">
    <property type="entry name" value="Glyco_hydro_3_N_sf"/>
</dbReference>
<dbReference type="PANTHER" id="PTHR42715:SF10">
    <property type="entry name" value="BETA-GLUCOSIDASE"/>
    <property type="match status" value="1"/>
</dbReference>
<dbReference type="InterPro" id="IPR017853">
    <property type="entry name" value="GH"/>
</dbReference>
<keyword evidence="4" id="KW-0326">Glycosidase</keyword>
<evidence type="ECO:0000313" key="6">
    <source>
        <dbReference type="EMBL" id="RGE64412.1"/>
    </source>
</evidence>
<proteinExistence type="inferred from homology"/>
<dbReference type="Proteomes" id="UP000260812">
    <property type="component" value="Unassembled WGS sequence"/>
</dbReference>
<evidence type="ECO:0000256" key="2">
    <source>
        <dbReference type="ARBA" id="ARBA00022801"/>
    </source>
</evidence>
<evidence type="ECO:0000256" key="3">
    <source>
        <dbReference type="ARBA" id="ARBA00023277"/>
    </source>
</evidence>
<dbReference type="InterPro" id="IPR002772">
    <property type="entry name" value="Glyco_hydro_3_C"/>
</dbReference>
<dbReference type="Gene3D" id="3.20.20.300">
    <property type="entry name" value="Glycoside hydrolase, family 3, N-terminal domain"/>
    <property type="match status" value="1"/>
</dbReference>
<dbReference type="PANTHER" id="PTHR42715">
    <property type="entry name" value="BETA-GLUCOSIDASE"/>
    <property type="match status" value="1"/>
</dbReference>